<feature type="region of interest" description="Disordered" evidence="1">
    <location>
        <begin position="26"/>
        <end position="51"/>
    </location>
</feature>
<feature type="chain" id="PRO_5042928790" evidence="2">
    <location>
        <begin position="24"/>
        <end position="160"/>
    </location>
</feature>
<keyword evidence="4" id="KW-1185">Reference proteome</keyword>
<evidence type="ECO:0000313" key="3">
    <source>
        <dbReference type="EMBL" id="KAK0521860.1"/>
    </source>
</evidence>
<evidence type="ECO:0000313" key="4">
    <source>
        <dbReference type="Proteomes" id="UP001176521"/>
    </source>
</evidence>
<organism evidence="3 4">
    <name type="scientific">Tilletia horrida</name>
    <dbReference type="NCBI Taxonomy" id="155126"/>
    <lineage>
        <taxon>Eukaryota</taxon>
        <taxon>Fungi</taxon>
        <taxon>Dikarya</taxon>
        <taxon>Basidiomycota</taxon>
        <taxon>Ustilaginomycotina</taxon>
        <taxon>Exobasidiomycetes</taxon>
        <taxon>Tilletiales</taxon>
        <taxon>Tilletiaceae</taxon>
        <taxon>Tilletia</taxon>
    </lineage>
</organism>
<proteinExistence type="predicted"/>
<feature type="compositionally biased region" description="Low complexity" evidence="1">
    <location>
        <begin position="75"/>
        <end position="89"/>
    </location>
</feature>
<evidence type="ECO:0000256" key="2">
    <source>
        <dbReference type="SAM" id="SignalP"/>
    </source>
</evidence>
<dbReference type="Proteomes" id="UP001176521">
    <property type="component" value="Unassembled WGS sequence"/>
</dbReference>
<feature type="signal peptide" evidence="2">
    <location>
        <begin position="1"/>
        <end position="23"/>
    </location>
</feature>
<sequence length="160" mass="16811">MKSGLVSLVTFSVFAGLARGAFGAQEPSVPAHFSDRASSPDTRGGQQERVQTRFVRLPEHANDVAIRTLLEARSGKAGAAHGSAHSTGSIPPKGEASTKPSKPSTQSTYTPSQDVLDQHRHLFGNGKLSGIPNEVGKTILKPGRKPPKSLPTKANPNPSN</sequence>
<name>A0AAN6JHR8_9BASI</name>
<keyword evidence="2" id="KW-0732">Signal</keyword>
<dbReference type="EMBL" id="JAPDMQ010000633">
    <property type="protein sequence ID" value="KAK0521860.1"/>
    <property type="molecule type" value="Genomic_DNA"/>
</dbReference>
<feature type="compositionally biased region" description="Polar residues" evidence="1">
    <location>
        <begin position="36"/>
        <end position="49"/>
    </location>
</feature>
<gene>
    <name evidence="3" type="ORF">OC842_006645</name>
</gene>
<reference evidence="3" key="1">
    <citation type="journal article" date="2023" name="PhytoFront">
        <title>Draft Genome Resources of Seven Strains of Tilletia horrida, Causal Agent of Kernel Smut of Rice.</title>
        <authorList>
            <person name="Khanal S."/>
            <person name="Antony Babu S."/>
            <person name="Zhou X.G."/>
        </authorList>
    </citation>
    <scope>NUCLEOTIDE SEQUENCE</scope>
    <source>
        <strain evidence="3">TX3</strain>
    </source>
</reference>
<feature type="region of interest" description="Disordered" evidence="1">
    <location>
        <begin position="74"/>
        <end position="160"/>
    </location>
</feature>
<comment type="caution">
    <text evidence="3">The sequence shown here is derived from an EMBL/GenBank/DDBJ whole genome shotgun (WGS) entry which is preliminary data.</text>
</comment>
<protein>
    <submittedName>
        <fullName evidence="3">Uncharacterized protein</fullName>
    </submittedName>
</protein>
<dbReference type="AlphaFoldDB" id="A0AAN6JHR8"/>
<evidence type="ECO:0000256" key="1">
    <source>
        <dbReference type="SAM" id="MobiDB-lite"/>
    </source>
</evidence>
<accession>A0AAN6JHR8</accession>
<feature type="compositionally biased region" description="Low complexity" evidence="1">
    <location>
        <begin position="97"/>
        <end position="113"/>
    </location>
</feature>